<dbReference type="InterPro" id="IPR051156">
    <property type="entry name" value="Mito/Outer_Membr_Metalloprot"/>
</dbReference>
<comment type="cofactor">
    <cofactor evidence="1">
        <name>Zn(2+)</name>
        <dbReference type="ChEBI" id="CHEBI:29105"/>
    </cofactor>
</comment>
<feature type="region of interest" description="Disordered" evidence="7">
    <location>
        <begin position="132"/>
        <end position="196"/>
    </location>
</feature>
<dbReference type="InterPro" id="IPR001915">
    <property type="entry name" value="Peptidase_M48"/>
</dbReference>
<evidence type="ECO:0000256" key="4">
    <source>
        <dbReference type="ARBA" id="ARBA00022801"/>
    </source>
</evidence>
<dbReference type="Proteomes" id="UP000494329">
    <property type="component" value="Unassembled WGS sequence"/>
</dbReference>
<dbReference type="CDD" id="cd07331">
    <property type="entry name" value="M48C_Oma1_like"/>
    <property type="match status" value="1"/>
</dbReference>
<dbReference type="GO" id="GO:0046872">
    <property type="term" value="F:metal ion binding"/>
    <property type="evidence" value="ECO:0007669"/>
    <property type="project" value="UniProtKB-KW"/>
</dbReference>
<proteinExistence type="predicted"/>
<evidence type="ECO:0000256" key="6">
    <source>
        <dbReference type="ARBA" id="ARBA00023049"/>
    </source>
</evidence>
<name>A0A6J5EHT8_9BURK</name>
<feature type="compositionally biased region" description="Low complexity" evidence="7">
    <location>
        <begin position="132"/>
        <end position="188"/>
    </location>
</feature>
<dbReference type="PANTHER" id="PTHR22726">
    <property type="entry name" value="METALLOENDOPEPTIDASE OMA1"/>
    <property type="match status" value="1"/>
</dbReference>
<accession>A0A6J5EHT8</accession>
<dbReference type="Gene3D" id="3.30.2010.10">
    <property type="entry name" value="Metalloproteases ('zincins'), catalytic domain"/>
    <property type="match status" value="1"/>
</dbReference>
<evidence type="ECO:0000256" key="3">
    <source>
        <dbReference type="ARBA" id="ARBA00022723"/>
    </source>
</evidence>
<keyword evidence="10" id="KW-1185">Reference proteome</keyword>
<feature type="domain" description="Peptidase M48" evidence="8">
    <location>
        <begin position="266"/>
        <end position="427"/>
    </location>
</feature>
<dbReference type="EMBL" id="CADIKF010000044">
    <property type="protein sequence ID" value="CAB3766069.1"/>
    <property type="molecule type" value="Genomic_DNA"/>
</dbReference>
<evidence type="ECO:0000259" key="8">
    <source>
        <dbReference type="Pfam" id="PF01435"/>
    </source>
</evidence>
<keyword evidence="4 9" id="KW-0378">Hydrolase</keyword>
<keyword evidence="5" id="KW-0862">Zinc</keyword>
<evidence type="ECO:0000256" key="7">
    <source>
        <dbReference type="SAM" id="MobiDB-lite"/>
    </source>
</evidence>
<sequence>MTQSVPRCATSHAHRPHPSFDLWTDARGSRFRLMHLMLALLCAGSASAISSGAFAADASAGSAASAGTSPAPGAAAGSASGAMSGSAAKAANAANAANNAAGNATGSTANNAASGGANNTASGAPNAAAVNAPTSAVSGTSGTSGTSGAGTPATPKSEAAATASAPSAPAAAASTTSAAPTAPAASNAPPTPFQPSAQIRYGNAAMFRNLIPSSMLEAQAAEEFDQIVRGASHANRLYAPTDARVMRVRTITDRLIPYSLKWSDHTKHWKWDIAVIRSPDIRMYCLPGGKIVVYSGMLDRVKLNDNELGMLLGHEIAHALREHARERLGEQQATQLGSGPIPQLFGLADLGHSPLGIGSQLLDMKYERADETEADVIGSEIASRGGYDPRAAVTLWDKLASATRGNRAQGFIYVHPYTSARRQDIVKRLSDMLPLYAKAIGETVDTLPDYQGAGRQRRTTARE</sequence>
<evidence type="ECO:0000256" key="1">
    <source>
        <dbReference type="ARBA" id="ARBA00001947"/>
    </source>
</evidence>
<reference evidence="9 10" key="1">
    <citation type="submission" date="2020-04" db="EMBL/GenBank/DDBJ databases">
        <authorList>
            <person name="De Canck E."/>
        </authorList>
    </citation>
    <scope>NUCLEOTIDE SEQUENCE [LARGE SCALE GENOMIC DNA]</scope>
    <source>
        <strain evidence="9 10">LMG 29739</strain>
    </source>
</reference>
<evidence type="ECO:0000256" key="2">
    <source>
        <dbReference type="ARBA" id="ARBA00022670"/>
    </source>
</evidence>
<dbReference type="PANTHER" id="PTHR22726:SF1">
    <property type="entry name" value="METALLOENDOPEPTIDASE OMA1, MITOCHONDRIAL"/>
    <property type="match status" value="1"/>
</dbReference>
<dbReference type="GO" id="GO:0051603">
    <property type="term" value="P:proteolysis involved in protein catabolic process"/>
    <property type="evidence" value="ECO:0007669"/>
    <property type="project" value="TreeGrafter"/>
</dbReference>
<dbReference type="AlphaFoldDB" id="A0A6J5EHT8"/>
<dbReference type="Pfam" id="PF01435">
    <property type="entry name" value="Peptidase_M48"/>
    <property type="match status" value="1"/>
</dbReference>
<dbReference type="GO" id="GO:0016020">
    <property type="term" value="C:membrane"/>
    <property type="evidence" value="ECO:0007669"/>
    <property type="project" value="TreeGrafter"/>
</dbReference>
<dbReference type="EC" id="3.4.-.-" evidence="9"/>
<gene>
    <name evidence="9" type="primary">bepA_5</name>
    <name evidence="9" type="ORF">LMG29739_04738</name>
</gene>
<organism evidence="9 10">
    <name type="scientific">Paraburkholderia solisilvae</name>
    <dbReference type="NCBI Taxonomy" id="624376"/>
    <lineage>
        <taxon>Bacteria</taxon>
        <taxon>Pseudomonadati</taxon>
        <taxon>Pseudomonadota</taxon>
        <taxon>Betaproteobacteria</taxon>
        <taxon>Burkholderiales</taxon>
        <taxon>Burkholderiaceae</taxon>
        <taxon>Paraburkholderia</taxon>
    </lineage>
</organism>
<evidence type="ECO:0000256" key="5">
    <source>
        <dbReference type="ARBA" id="ARBA00022833"/>
    </source>
</evidence>
<dbReference type="GO" id="GO:0004222">
    <property type="term" value="F:metalloendopeptidase activity"/>
    <property type="evidence" value="ECO:0007669"/>
    <property type="project" value="InterPro"/>
</dbReference>
<keyword evidence="3" id="KW-0479">Metal-binding</keyword>
<protein>
    <submittedName>
        <fullName evidence="9">Beta-barrel assembly-enhancing protease</fullName>
        <ecNumber evidence="9">3.4.-.-</ecNumber>
    </submittedName>
</protein>
<keyword evidence="2 9" id="KW-0645">Protease</keyword>
<keyword evidence="6" id="KW-0482">Metalloprotease</keyword>
<evidence type="ECO:0000313" key="10">
    <source>
        <dbReference type="Proteomes" id="UP000494329"/>
    </source>
</evidence>
<feature type="region of interest" description="Disordered" evidence="7">
    <location>
        <begin position="62"/>
        <end position="82"/>
    </location>
</feature>
<evidence type="ECO:0000313" key="9">
    <source>
        <dbReference type="EMBL" id="CAB3766069.1"/>
    </source>
</evidence>